<dbReference type="PANTHER" id="PTHR45732">
    <property type="entry name" value="ADP-RIBOSYLATION FACTOR-LIKE PROTEIN 8"/>
    <property type="match status" value="1"/>
</dbReference>
<comment type="caution">
    <text evidence="7">The sequence shown here is derived from an EMBL/GenBank/DDBJ whole genome shotgun (WGS) entry which is preliminary data.</text>
</comment>
<organism evidence="7 8">
    <name type="scientific">Astrephomene gubernaculifera</name>
    <dbReference type="NCBI Taxonomy" id="47775"/>
    <lineage>
        <taxon>Eukaryota</taxon>
        <taxon>Viridiplantae</taxon>
        <taxon>Chlorophyta</taxon>
        <taxon>core chlorophytes</taxon>
        <taxon>Chlorophyceae</taxon>
        <taxon>CS clade</taxon>
        <taxon>Chlamydomonadales</taxon>
        <taxon>Astrephomenaceae</taxon>
        <taxon>Astrephomene</taxon>
    </lineage>
</organism>
<comment type="similarity">
    <text evidence="1 6">Belongs to the small GTPase superfamily. Arf family.</text>
</comment>
<dbReference type="FunFam" id="3.40.50.300:FF:001120">
    <property type="entry name" value="ADP-ribosylation factor family"/>
    <property type="match status" value="1"/>
</dbReference>
<keyword evidence="2 4" id="KW-0547">Nucleotide-binding</keyword>
<protein>
    <submittedName>
        <fullName evidence="7">Uncharacterized protein</fullName>
    </submittedName>
</protein>
<dbReference type="Proteomes" id="UP001054857">
    <property type="component" value="Unassembled WGS sequence"/>
</dbReference>
<dbReference type="PANTHER" id="PTHR45732:SF7">
    <property type="entry name" value="ADP-RIBOSYLATION FACTOR-LIKE PROTEIN 8"/>
    <property type="match status" value="1"/>
</dbReference>
<sequence length="163" mass="17934">MELSLVGLNKGGKSTLVQVLTTGQYQEDMIPTVGFNMRKMTKGGVTIKMWDLGGQQRFRNLWERYCRGVQAIVFVVDSADLDNLPAAARELHGLLEKPSLKGIPLLVLGNKNDLPGALSAGQLSDAMNLKSLADREVAVYSISCKRQHNINVTLEWLTKHAKA</sequence>
<feature type="binding site" evidence="5">
    <location>
        <position position="32"/>
    </location>
    <ligand>
        <name>Mg(2+)</name>
        <dbReference type="ChEBI" id="CHEBI:18420"/>
    </ligand>
</feature>
<evidence type="ECO:0000256" key="4">
    <source>
        <dbReference type="PIRSR" id="PIRSR606689-1"/>
    </source>
</evidence>
<evidence type="ECO:0000256" key="1">
    <source>
        <dbReference type="ARBA" id="ARBA00010290"/>
    </source>
</evidence>
<reference evidence="7 8" key="1">
    <citation type="journal article" date="2021" name="Sci. Rep.">
        <title>Genome sequencing of the multicellular alga Astrephomene provides insights into convergent evolution of germ-soma differentiation.</title>
        <authorList>
            <person name="Yamashita S."/>
            <person name="Yamamoto K."/>
            <person name="Matsuzaki R."/>
            <person name="Suzuki S."/>
            <person name="Yamaguchi H."/>
            <person name="Hirooka S."/>
            <person name="Minakuchi Y."/>
            <person name="Miyagishima S."/>
            <person name="Kawachi M."/>
            <person name="Toyoda A."/>
            <person name="Nozaki H."/>
        </authorList>
    </citation>
    <scope>NUCLEOTIDE SEQUENCE [LARGE SCALE GENOMIC DNA]</scope>
    <source>
        <strain evidence="7 8">NIES-4017</strain>
    </source>
</reference>
<dbReference type="AlphaFoldDB" id="A0AAD3E6S9"/>
<keyword evidence="5" id="KW-0479">Metal-binding</keyword>
<keyword evidence="5" id="KW-0460">Magnesium</keyword>
<evidence type="ECO:0000256" key="6">
    <source>
        <dbReference type="RuleBase" id="RU003925"/>
    </source>
</evidence>
<dbReference type="InterPro" id="IPR044154">
    <property type="entry name" value="Arl8a/8b"/>
</dbReference>
<dbReference type="GO" id="GO:0015031">
    <property type="term" value="P:protein transport"/>
    <property type="evidence" value="ECO:0007669"/>
    <property type="project" value="InterPro"/>
</dbReference>
<name>A0AAD3E6S9_9CHLO</name>
<dbReference type="PROSITE" id="PS51417">
    <property type="entry name" value="ARF"/>
    <property type="match status" value="1"/>
</dbReference>
<dbReference type="GO" id="GO:0046872">
    <property type="term" value="F:metal ion binding"/>
    <property type="evidence" value="ECO:0007669"/>
    <property type="project" value="UniProtKB-KW"/>
</dbReference>
<dbReference type="SUPFAM" id="SSF52540">
    <property type="entry name" value="P-loop containing nucleoside triphosphate hydrolases"/>
    <property type="match status" value="1"/>
</dbReference>
<proteinExistence type="inferred from homology"/>
<gene>
    <name evidence="7" type="ORF">Agub_g15280</name>
</gene>
<dbReference type="InterPro" id="IPR005225">
    <property type="entry name" value="Small_GTP-bd"/>
</dbReference>
<dbReference type="SMART" id="SM00177">
    <property type="entry name" value="ARF"/>
    <property type="match status" value="1"/>
</dbReference>
<dbReference type="CDD" id="cd04159">
    <property type="entry name" value="Arl10_like"/>
    <property type="match status" value="1"/>
</dbReference>
<feature type="binding site" evidence="5">
    <location>
        <position position="14"/>
    </location>
    <ligand>
        <name>Mg(2+)</name>
        <dbReference type="ChEBI" id="CHEBI:18420"/>
    </ligand>
</feature>
<dbReference type="NCBIfam" id="TIGR00231">
    <property type="entry name" value="small_GTP"/>
    <property type="match status" value="1"/>
</dbReference>
<evidence type="ECO:0000313" key="8">
    <source>
        <dbReference type="Proteomes" id="UP001054857"/>
    </source>
</evidence>
<dbReference type="SMART" id="SM00178">
    <property type="entry name" value="SAR"/>
    <property type="match status" value="1"/>
</dbReference>
<keyword evidence="8" id="KW-1185">Reference proteome</keyword>
<keyword evidence="3 4" id="KW-0342">GTP-binding</keyword>
<dbReference type="Pfam" id="PF00025">
    <property type="entry name" value="Arf"/>
    <property type="match status" value="1"/>
</dbReference>
<dbReference type="PRINTS" id="PR00328">
    <property type="entry name" value="SAR1GTPBP"/>
</dbReference>
<dbReference type="EMBL" id="BMAR01000070">
    <property type="protein sequence ID" value="GFR52726.1"/>
    <property type="molecule type" value="Genomic_DNA"/>
</dbReference>
<feature type="binding site" evidence="4">
    <location>
        <begin position="7"/>
        <end position="14"/>
    </location>
    <ligand>
        <name>GTP</name>
        <dbReference type="ChEBI" id="CHEBI:37565"/>
    </ligand>
</feature>
<evidence type="ECO:0000256" key="3">
    <source>
        <dbReference type="ARBA" id="ARBA00023134"/>
    </source>
</evidence>
<dbReference type="Gene3D" id="3.40.50.300">
    <property type="entry name" value="P-loop containing nucleotide triphosphate hydrolases"/>
    <property type="match status" value="1"/>
</dbReference>
<dbReference type="SMART" id="SM00175">
    <property type="entry name" value="RAB"/>
    <property type="match status" value="1"/>
</dbReference>
<feature type="binding site" evidence="4">
    <location>
        <begin position="110"/>
        <end position="113"/>
    </location>
    <ligand>
        <name>GTP</name>
        <dbReference type="ChEBI" id="CHEBI:37565"/>
    </ligand>
</feature>
<accession>A0AAD3E6S9</accession>
<dbReference type="GO" id="GO:0003924">
    <property type="term" value="F:GTPase activity"/>
    <property type="evidence" value="ECO:0007669"/>
    <property type="project" value="InterPro"/>
</dbReference>
<evidence type="ECO:0000313" key="7">
    <source>
        <dbReference type="EMBL" id="GFR52726.1"/>
    </source>
</evidence>
<evidence type="ECO:0000256" key="5">
    <source>
        <dbReference type="PIRSR" id="PIRSR606689-2"/>
    </source>
</evidence>
<feature type="binding site" evidence="4">
    <location>
        <position position="54"/>
    </location>
    <ligand>
        <name>GTP</name>
        <dbReference type="ChEBI" id="CHEBI:37565"/>
    </ligand>
</feature>
<dbReference type="GO" id="GO:0005525">
    <property type="term" value="F:GTP binding"/>
    <property type="evidence" value="ECO:0007669"/>
    <property type="project" value="UniProtKB-KW"/>
</dbReference>
<dbReference type="InterPro" id="IPR027417">
    <property type="entry name" value="P-loop_NTPase"/>
</dbReference>
<dbReference type="InterPro" id="IPR006689">
    <property type="entry name" value="Small_GTPase_ARF/SAR"/>
</dbReference>
<evidence type="ECO:0000256" key="2">
    <source>
        <dbReference type="ARBA" id="ARBA00022741"/>
    </source>
</evidence>